<evidence type="ECO:0008006" key="5">
    <source>
        <dbReference type="Google" id="ProtNLM"/>
    </source>
</evidence>
<evidence type="ECO:0000256" key="2">
    <source>
        <dbReference type="SAM" id="SignalP"/>
    </source>
</evidence>
<evidence type="ECO:0000256" key="1">
    <source>
        <dbReference type="SAM" id="MobiDB-lite"/>
    </source>
</evidence>
<proteinExistence type="predicted"/>
<evidence type="ECO:0000313" key="3">
    <source>
        <dbReference type="EMBL" id="MDO7882720.1"/>
    </source>
</evidence>
<reference evidence="3 4" key="1">
    <citation type="submission" date="2023-07" db="EMBL/GenBank/DDBJ databases">
        <title>Protaetiibacter sp. nov WY-16 isolated from soil.</title>
        <authorList>
            <person name="Liu B."/>
            <person name="Wan Y."/>
        </authorList>
    </citation>
    <scope>NUCLEOTIDE SEQUENCE [LARGE SCALE GENOMIC DNA]</scope>
    <source>
        <strain evidence="3 4">WY-16</strain>
    </source>
</reference>
<feature type="region of interest" description="Disordered" evidence="1">
    <location>
        <begin position="70"/>
        <end position="97"/>
    </location>
</feature>
<name>A0ABT9BNX7_9MICO</name>
<feature type="chain" id="PRO_5045645032" description="YtxH domain-containing protein" evidence="2">
    <location>
        <begin position="20"/>
        <end position="97"/>
    </location>
</feature>
<feature type="signal peptide" evidence="2">
    <location>
        <begin position="1"/>
        <end position="19"/>
    </location>
</feature>
<accession>A0ABT9BNX7</accession>
<keyword evidence="2" id="KW-0732">Signal</keyword>
<organism evidence="3 4">
    <name type="scientific">Antiquaquibacter soli</name>
    <dbReference type="NCBI Taxonomy" id="3064523"/>
    <lineage>
        <taxon>Bacteria</taxon>
        <taxon>Bacillati</taxon>
        <taxon>Actinomycetota</taxon>
        <taxon>Actinomycetes</taxon>
        <taxon>Micrococcales</taxon>
        <taxon>Microbacteriaceae</taxon>
        <taxon>Antiquaquibacter</taxon>
    </lineage>
</organism>
<keyword evidence="4" id="KW-1185">Reference proteome</keyword>
<dbReference type="RefSeq" id="WP_305003153.1">
    <property type="nucleotide sequence ID" value="NZ_JAUQUB010000002.1"/>
</dbReference>
<protein>
    <recommendedName>
        <fullName evidence="5">YtxH domain-containing protein</fullName>
    </recommendedName>
</protein>
<dbReference type="EMBL" id="JAUQUB010000002">
    <property type="protein sequence ID" value="MDO7882720.1"/>
    <property type="molecule type" value="Genomic_DNA"/>
</dbReference>
<comment type="caution">
    <text evidence="3">The sequence shown here is derived from an EMBL/GenBank/DDBJ whole genome shotgun (WGS) entry which is preliminary data.</text>
</comment>
<dbReference type="Proteomes" id="UP001241072">
    <property type="component" value="Unassembled WGS sequence"/>
</dbReference>
<gene>
    <name evidence="3" type="ORF">Q5716_10840</name>
</gene>
<evidence type="ECO:0000313" key="4">
    <source>
        <dbReference type="Proteomes" id="UP001241072"/>
    </source>
</evidence>
<feature type="compositionally biased region" description="Gly residues" evidence="1">
    <location>
        <begin position="80"/>
        <end position="91"/>
    </location>
</feature>
<sequence>MMKSRGLLLLGALAGIVFAMTPQGRKVIDDVKDKALDAWGRPDVQRRVSDVQSTVRKNVPVVGETLADAVDRVKPSSAGSSGGSGGSGDEGLAGATS</sequence>